<name>B3MVW4_DROAN</name>
<dbReference type="SMR" id="B3MVW4"/>
<feature type="compositionally biased region" description="Basic and acidic residues" evidence="12">
    <location>
        <begin position="8"/>
        <end position="27"/>
    </location>
</feature>
<evidence type="ECO:0000256" key="2">
    <source>
        <dbReference type="ARBA" id="ARBA00022454"/>
    </source>
</evidence>
<feature type="region of interest" description="Disordered" evidence="12">
    <location>
        <begin position="1"/>
        <end position="57"/>
    </location>
</feature>
<dbReference type="InterPro" id="IPR055260">
    <property type="entry name" value="Ndc80_CH"/>
</dbReference>
<dbReference type="Proteomes" id="UP000007801">
    <property type="component" value="Unassembled WGS sequence"/>
</dbReference>
<dbReference type="EMBL" id="CH902625">
    <property type="protein sequence ID" value="EDV35109.1"/>
    <property type="molecule type" value="Genomic_DNA"/>
</dbReference>
<dbReference type="GO" id="GO:0031262">
    <property type="term" value="C:Ndc80 complex"/>
    <property type="evidence" value="ECO:0007669"/>
    <property type="project" value="UniProtKB-UniRule"/>
</dbReference>
<feature type="domain" description="Kinetochore protein Ndc80 CH" evidence="13">
    <location>
        <begin position="93"/>
        <end position="205"/>
    </location>
</feature>
<dbReference type="CTD" id="10403"/>
<evidence type="ECO:0000313" key="15">
    <source>
        <dbReference type="Proteomes" id="UP000007801"/>
    </source>
</evidence>
<evidence type="ECO:0000256" key="11">
    <source>
        <dbReference type="SAM" id="Coils"/>
    </source>
</evidence>
<dbReference type="GO" id="GO:0051301">
    <property type="term" value="P:cell division"/>
    <property type="evidence" value="ECO:0007669"/>
    <property type="project" value="UniProtKB-UniRule"/>
</dbReference>
<feature type="coiled-coil region" evidence="11">
    <location>
        <begin position="297"/>
        <end position="416"/>
    </location>
</feature>
<evidence type="ECO:0000313" key="14">
    <source>
        <dbReference type="EMBL" id="EDV35109.1"/>
    </source>
</evidence>
<keyword evidence="2 10" id="KW-0158">Chromosome</keyword>
<proteinExistence type="inferred from homology"/>
<evidence type="ECO:0000256" key="3">
    <source>
        <dbReference type="ARBA" id="ARBA00022618"/>
    </source>
</evidence>
<protein>
    <recommendedName>
        <fullName evidence="10">Kinetochore protein NDC80</fullName>
    </recommendedName>
</protein>
<dbReference type="OMA" id="NKSWLMT"/>
<dbReference type="FunCoup" id="B3MVW4">
    <property type="interactions" value="34"/>
</dbReference>
<dbReference type="InParanoid" id="B3MVW4"/>
<evidence type="ECO:0000256" key="7">
    <source>
        <dbReference type="ARBA" id="ARBA00023242"/>
    </source>
</evidence>
<comment type="subunit">
    <text evidence="10">Component of the NDC80 complex.</text>
</comment>
<reference evidence="14 15" key="1">
    <citation type="journal article" date="2007" name="Nature">
        <title>Evolution of genes and genomes on the Drosophila phylogeny.</title>
        <authorList>
            <consortium name="Drosophila 12 Genomes Consortium"/>
            <person name="Clark A.G."/>
            <person name="Eisen M.B."/>
            <person name="Smith D.R."/>
            <person name="Bergman C.M."/>
            <person name="Oliver B."/>
            <person name="Markow T.A."/>
            <person name="Kaufman T.C."/>
            <person name="Kellis M."/>
            <person name="Gelbart W."/>
            <person name="Iyer V.N."/>
            <person name="Pollard D.A."/>
            <person name="Sackton T.B."/>
            <person name="Larracuente A.M."/>
            <person name="Singh N.D."/>
            <person name="Abad J.P."/>
            <person name="Abt D.N."/>
            <person name="Adryan B."/>
            <person name="Aguade M."/>
            <person name="Akashi H."/>
            <person name="Anderson W.W."/>
            <person name="Aquadro C.F."/>
            <person name="Ardell D.H."/>
            <person name="Arguello R."/>
            <person name="Artieri C.G."/>
            <person name="Barbash D.A."/>
            <person name="Barker D."/>
            <person name="Barsanti P."/>
            <person name="Batterham P."/>
            <person name="Batzoglou S."/>
            <person name="Begun D."/>
            <person name="Bhutkar A."/>
            <person name="Blanco E."/>
            <person name="Bosak S.A."/>
            <person name="Bradley R.K."/>
            <person name="Brand A.D."/>
            <person name="Brent M.R."/>
            <person name="Brooks A.N."/>
            <person name="Brown R.H."/>
            <person name="Butlin R.K."/>
            <person name="Caggese C."/>
            <person name="Calvi B.R."/>
            <person name="Bernardo de Carvalho A."/>
            <person name="Caspi A."/>
            <person name="Castrezana S."/>
            <person name="Celniker S.E."/>
            <person name="Chang J.L."/>
            <person name="Chapple C."/>
            <person name="Chatterji S."/>
            <person name="Chinwalla A."/>
            <person name="Civetta A."/>
            <person name="Clifton S.W."/>
            <person name="Comeron J.M."/>
            <person name="Costello J.C."/>
            <person name="Coyne J.A."/>
            <person name="Daub J."/>
            <person name="David R.G."/>
            <person name="Delcher A.L."/>
            <person name="Delehaunty K."/>
            <person name="Do C.B."/>
            <person name="Ebling H."/>
            <person name="Edwards K."/>
            <person name="Eickbush T."/>
            <person name="Evans J.D."/>
            <person name="Filipski A."/>
            <person name="Findeiss S."/>
            <person name="Freyhult E."/>
            <person name="Fulton L."/>
            <person name="Fulton R."/>
            <person name="Garcia A.C."/>
            <person name="Gardiner A."/>
            <person name="Garfield D.A."/>
            <person name="Garvin B.E."/>
            <person name="Gibson G."/>
            <person name="Gilbert D."/>
            <person name="Gnerre S."/>
            <person name="Godfrey J."/>
            <person name="Good R."/>
            <person name="Gotea V."/>
            <person name="Gravely B."/>
            <person name="Greenberg A.J."/>
            <person name="Griffiths-Jones S."/>
            <person name="Gross S."/>
            <person name="Guigo R."/>
            <person name="Gustafson E.A."/>
            <person name="Haerty W."/>
            <person name="Hahn M.W."/>
            <person name="Halligan D.L."/>
            <person name="Halpern A.L."/>
            <person name="Halter G.M."/>
            <person name="Han M.V."/>
            <person name="Heger A."/>
            <person name="Hillier L."/>
            <person name="Hinrichs A.S."/>
            <person name="Holmes I."/>
            <person name="Hoskins R.A."/>
            <person name="Hubisz M.J."/>
            <person name="Hultmark D."/>
            <person name="Huntley M.A."/>
            <person name="Jaffe D.B."/>
            <person name="Jagadeeshan S."/>
            <person name="Jeck W.R."/>
            <person name="Johnson J."/>
            <person name="Jones C.D."/>
            <person name="Jordan W.C."/>
            <person name="Karpen G.H."/>
            <person name="Kataoka E."/>
            <person name="Keightley P.D."/>
            <person name="Kheradpour P."/>
            <person name="Kirkness E.F."/>
            <person name="Koerich L.B."/>
            <person name="Kristiansen K."/>
            <person name="Kudrna D."/>
            <person name="Kulathinal R.J."/>
            <person name="Kumar S."/>
            <person name="Kwok R."/>
            <person name="Lander E."/>
            <person name="Langley C.H."/>
            <person name="Lapoint R."/>
            <person name="Lazzaro B.P."/>
            <person name="Lee S.J."/>
            <person name="Levesque L."/>
            <person name="Li R."/>
            <person name="Lin C.F."/>
            <person name="Lin M.F."/>
            <person name="Lindblad-Toh K."/>
            <person name="Llopart A."/>
            <person name="Long M."/>
            <person name="Low L."/>
            <person name="Lozovsky E."/>
            <person name="Lu J."/>
            <person name="Luo M."/>
            <person name="Machado C.A."/>
            <person name="Makalowski W."/>
            <person name="Marzo M."/>
            <person name="Matsuda M."/>
            <person name="Matzkin L."/>
            <person name="McAllister B."/>
            <person name="McBride C.S."/>
            <person name="McKernan B."/>
            <person name="McKernan K."/>
            <person name="Mendez-Lago M."/>
            <person name="Minx P."/>
            <person name="Mollenhauer M.U."/>
            <person name="Montooth K."/>
            <person name="Mount S.M."/>
            <person name="Mu X."/>
            <person name="Myers E."/>
            <person name="Negre B."/>
            <person name="Newfeld S."/>
            <person name="Nielsen R."/>
            <person name="Noor M.A."/>
            <person name="O'Grady P."/>
            <person name="Pachter L."/>
            <person name="Papaceit M."/>
            <person name="Parisi M.J."/>
            <person name="Parisi M."/>
            <person name="Parts L."/>
            <person name="Pedersen J.S."/>
            <person name="Pesole G."/>
            <person name="Phillippy A.M."/>
            <person name="Ponting C.P."/>
            <person name="Pop M."/>
            <person name="Porcelli D."/>
            <person name="Powell J.R."/>
            <person name="Prohaska S."/>
            <person name="Pruitt K."/>
            <person name="Puig M."/>
            <person name="Quesneville H."/>
            <person name="Ram K.R."/>
            <person name="Rand D."/>
            <person name="Rasmussen M.D."/>
            <person name="Reed L.K."/>
            <person name="Reenan R."/>
            <person name="Reily A."/>
            <person name="Remington K.A."/>
            <person name="Rieger T.T."/>
            <person name="Ritchie M.G."/>
            <person name="Robin C."/>
            <person name="Rogers Y.H."/>
            <person name="Rohde C."/>
            <person name="Rozas J."/>
            <person name="Rubenfield M.J."/>
            <person name="Ruiz A."/>
            <person name="Russo S."/>
            <person name="Salzberg S.L."/>
            <person name="Sanchez-Gracia A."/>
            <person name="Saranga D.J."/>
            <person name="Sato H."/>
            <person name="Schaeffer S.W."/>
            <person name="Schatz M.C."/>
            <person name="Schlenke T."/>
            <person name="Schwartz R."/>
            <person name="Segarra C."/>
            <person name="Singh R.S."/>
            <person name="Sirot L."/>
            <person name="Sirota M."/>
            <person name="Sisneros N.B."/>
            <person name="Smith C.D."/>
            <person name="Smith T.F."/>
            <person name="Spieth J."/>
            <person name="Stage D.E."/>
            <person name="Stark A."/>
            <person name="Stephan W."/>
            <person name="Strausberg R.L."/>
            <person name="Strempel S."/>
            <person name="Sturgill D."/>
            <person name="Sutton G."/>
            <person name="Sutton G.G."/>
            <person name="Tao W."/>
            <person name="Teichmann S."/>
            <person name="Tobari Y.N."/>
            <person name="Tomimura Y."/>
            <person name="Tsolas J.M."/>
            <person name="Valente V.L."/>
            <person name="Venter E."/>
            <person name="Venter J.C."/>
            <person name="Vicario S."/>
            <person name="Vieira F.G."/>
            <person name="Vilella A.J."/>
            <person name="Villasante A."/>
            <person name="Walenz B."/>
            <person name="Wang J."/>
            <person name="Wasserman M."/>
            <person name="Watts T."/>
            <person name="Wilson D."/>
            <person name="Wilson R.K."/>
            <person name="Wing R.A."/>
            <person name="Wolfner M.F."/>
            <person name="Wong A."/>
            <person name="Wong G.K."/>
            <person name="Wu C.I."/>
            <person name="Wu G."/>
            <person name="Yamamoto D."/>
            <person name="Yang H.P."/>
            <person name="Yang S.P."/>
            <person name="Yorke J.A."/>
            <person name="Yoshida K."/>
            <person name="Zdobnov E."/>
            <person name="Zhang P."/>
            <person name="Zhang Y."/>
            <person name="Zimin A.V."/>
            <person name="Baldwin J."/>
            <person name="Abdouelleil A."/>
            <person name="Abdulkadir J."/>
            <person name="Abebe A."/>
            <person name="Abera B."/>
            <person name="Abreu J."/>
            <person name="Acer S.C."/>
            <person name="Aftuck L."/>
            <person name="Alexander A."/>
            <person name="An P."/>
            <person name="Anderson E."/>
            <person name="Anderson S."/>
            <person name="Arachi H."/>
            <person name="Azer M."/>
            <person name="Bachantsang P."/>
            <person name="Barry A."/>
            <person name="Bayul T."/>
            <person name="Berlin A."/>
            <person name="Bessette D."/>
            <person name="Bloom T."/>
            <person name="Blye J."/>
            <person name="Boguslavskiy L."/>
            <person name="Bonnet C."/>
            <person name="Boukhgalter B."/>
            <person name="Bourzgui I."/>
            <person name="Brown A."/>
            <person name="Cahill P."/>
            <person name="Channer S."/>
            <person name="Cheshatsang Y."/>
            <person name="Chuda L."/>
            <person name="Citroen M."/>
            <person name="Collymore A."/>
            <person name="Cooke P."/>
            <person name="Costello M."/>
            <person name="D'Aco K."/>
            <person name="Daza R."/>
            <person name="De Haan G."/>
            <person name="DeGray S."/>
            <person name="DeMaso C."/>
            <person name="Dhargay N."/>
            <person name="Dooley K."/>
            <person name="Dooley E."/>
            <person name="Doricent M."/>
            <person name="Dorje P."/>
            <person name="Dorjee K."/>
            <person name="Dupes A."/>
            <person name="Elong R."/>
            <person name="Falk J."/>
            <person name="Farina A."/>
            <person name="Faro S."/>
            <person name="Ferguson D."/>
            <person name="Fisher S."/>
            <person name="Foley C.D."/>
            <person name="Franke A."/>
            <person name="Friedrich D."/>
            <person name="Gadbois L."/>
            <person name="Gearin G."/>
            <person name="Gearin C.R."/>
            <person name="Giannoukos G."/>
            <person name="Goode T."/>
            <person name="Graham J."/>
            <person name="Grandbois E."/>
            <person name="Grewal S."/>
            <person name="Gyaltsen K."/>
            <person name="Hafez N."/>
            <person name="Hagos B."/>
            <person name="Hall J."/>
            <person name="Henson C."/>
            <person name="Hollinger A."/>
            <person name="Honan T."/>
            <person name="Huard M.D."/>
            <person name="Hughes L."/>
            <person name="Hurhula B."/>
            <person name="Husby M.E."/>
            <person name="Kamat A."/>
            <person name="Kanga B."/>
            <person name="Kashin S."/>
            <person name="Khazanovich D."/>
            <person name="Kisner P."/>
            <person name="Lance K."/>
            <person name="Lara M."/>
            <person name="Lee W."/>
            <person name="Lennon N."/>
            <person name="Letendre F."/>
            <person name="LeVine R."/>
            <person name="Lipovsky A."/>
            <person name="Liu X."/>
            <person name="Liu J."/>
            <person name="Liu S."/>
            <person name="Lokyitsang T."/>
            <person name="Lokyitsang Y."/>
            <person name="Lubonja R."/>
            <person name="Lui A."/>
            <person name="MacDonald P."/>
            <person name="Magnisalis V."/>
            <person name="Maru K."/>
            <person name="Matthews C."/>
            <person name="McCusker W."/>
            <person name="McDonough S."/>
            <person name="Mehta T."/>
            <person name="Meldrim J."/>
            <person name="Meneus L."/>
            <person name="Mihai O."/>
            <person name="Mihalev A."/>
            <person name="Mihova T."/>
            <person name="Mittelman R."/>
            <person name="Mlenga V."/>
            <person name="Montmayeur A."/>
            <person name="Mulrain L."/>
            <person name="Navidi A."/>
            <person name="Naylor J."/>
            <person name="Negash T."/>
            <person name="Nguyen T."/>
            <person name="Nguyen N."/>
            <person name="Nicol R."/>
            <person name="Norbu C."/>
            <person name="Norbu N."/>
            <person name="Novod N."/>
            <person name="O'Neill B."/>
            <person name="Osman S."/>
            <person name="Markiewicz E."/>
            <person name="Oyono O.L."/>
            <person name="Patti C."/>
            <person name="Phunkhang P."/>
            <person name="Pierre F."/>
            <person name="Priest M."/>
            <person name="Raghuraman S."/>
            <person name="Rege F."/>
            <person name="Reyes R."/>
            <person name="Rise C."/>
            <person name="Rogov P."/>
            <person name="Ross K."/>
            <person name="Ryan E."/>
            <person name="Settipalli S."/>
            <person name="Shea T."/>
            <person name="Sherpa N."/>
            <person name="Shi L."/>
            <person name="Shih D."/>
            <person name="Sparrow T."/>
            <person name="Spaulding J."/>
            <person name="Stalker J."/>
            <person name="Stange-Thomann N."/>
            <person name="Stavropoulos S."/>
            <person name="Stone C."/>
            <person name="Strader C."/>
            <person name="Tesfaye S."/>
            <person name="Thomson T."/>
            <person name="Thoulutsang Y."/>
            <person name="Thoulutsang D."/>
            <person name="Topham K."/>
            <person name="Topping I."/>
            <person name="Tsamla T."/>
            <person name="Vassiliev H."/>
            <person name="Vo A."/>
            <person name="Wangchuk T."/>
            <person name="Wangdi T."/>
            <person name="Weiand M."/>
            <person name="Wilkinson J."/>
            <person name="Wilson A."/>
            <person name="Yadav S."/>
            <person name="Young G."/>
            <person name="Yu Q."/>
            <person name="Zembek L."/>
            <person name="Zhong D."/>
            <person name="Zimmer A."/>
            <person name="Zwirko Z."/>
            <person name="Jaffe D.B."/>
            <person name="Alvarez P."/>
            <person name="Brockman W."/>
            <person name="Butler J."/>
            <person name="Chin C."/>
            <person name="Gnerre S."/>
            <person name="Grabherr M."/>
            <person name="Kleber M."/>
            <person name="Mauceli E."/>
            <person name="MacCallum I."/>
        </authorList>
    </citation>
    <scope>NUCLEOTIDE SEQUENCE [LARGE SCALE GENOMIC DNA]</scope>
    <source>
        <strain evidence="15">Tucson 14024-0371.13</strain>
    </source>
</reference>
<feature type="coiled-coil region" evidence="11">
    <location>
        <begin position="615"/>
        <end position="642"/>
    </location>
</feature>
<evidence type="ECO:0000256" key="5">
    <source>
        <dbReference type="ARBA" id="ARBA00022838"/>
    </source>
</evidence>
<keyword evidence="8 10" id="KW-0131">Cell cycle</keyword>
<organism evidence="14 15">
    <name type="scientific">Drosophila ananassae</name>
    <name type="common">Fruit fly</name>
    <dbReference type="NCBI Taxonomy" id="7217"/>
    <lineage>
        <taxon>Eukaryota</taxon>
        <taxon>Metazoa</taxon>
        <taxon>Ecdysozoa</taxon>
        <taxon>Arthropoda</taxon>
        <taxon>Hexapoda</taxon>
        <taxon>Insecta</taxon>
        <taxon>Pterygota</taxon>
        <taxon>Neoptera</taxon>
        <taxon>Endopterygota</taxon>
        <taxon>Diptera</taxon>
        <taxon>Brachycera</taxon>
        <taxon>Muscomorpha</taxon>
        <taxon>Ephydroidea</taxon>
        <taxon>Drosophilidae</taxon>
        <taxon>Drosophila</taxon>
        <taxon>Sophophora</taxon>
    </lineage>
</organism>
<keyword evidence="5 10" id="KW-0995">Kinetochore</keyword>
<dbReference type="KEGG" id="dan:6505035"/>
<accession>B3MVW4</accession>
<dbReference type="Gene3D" id="1.10.418.30">
    <property type="entry name" value="Ncd80 complex, Ncd80 subunit"/>
    <property type="match status" value="1"/>
</dbReference>
<evidence type="ECO:0000259" key="13">
    <source>
        <dbReference type="Pfam" id="PF03801"/>
    </source>
</evidence>
<feature type="compositionally biased region" description="Low complexity" evidence="12">
    <location>
        <begin position="33"/>
        <end position="44"/>
    </location>
</feature>
<keyword evidence="3 10" id="KW-0132">Cell division</keyword>
<comment type="subcellular location">
    <subcellularLocation>
        <location evidence="10">Chromosome</location>
        <location evidence="10">Centromere</location>
        <location evidence="10">Kinetochore</location>
    </subcellularLocation>
    <subcellularLocation>
        <location evidence="10">Nucleus</location>
    </subcellularLocation>
</comment>
<dbReference type="PANTHER" id="PTHR10643:SF2">
    <property type="entry name" value="KINETOCHORE PROTEIN NDC80 HOMOLOG"/>
    <property type="match status" value="1"/>
</dbReference>
<dbReference type="AlphaFoldDB" id="B3MVW4"/>
<evidence type="ECO:0000256" key="8">
    <source>
        <dbReference type="ARBA" id="ARBA00023306"/>
    </source>
</evidence>
<dbReference type="HOGENOM" id="CLU_424071_0_0_1"/>
<dbReference type="InterPro" id="IPR005550">
    <property type="entry name" value="Kinetochore_Ndc80"/>
</dbReference>
<dbReference type="eggNOG" id="KOG0995">
    <property type="taxonomic scope" value="Eukaryota"/>
</dbReference>
<keyword evidence="4 10" id="KW-0498">Mitosis</keyword>
<evidence type="ECO:0000256" key="10">
    <source>
        <dbReference type="RuleBase" id="RU368072"/>
    </source>
</evidence>
<dbReference type="GO" id="GO:0051315">
    <property type="term" value="P:attachment of mitotic spindle microtubules to kinetochore"/>
    <property type="evidence" value="ECO:0007669"/>
    <property type="project" value="UniProtKB-UniRule"/>
</dbReference>
<dbReference type="PhylomeDB" id="B3MVW4"/>
<keyword evidence="6 11" id="KW-0175">Coiled coil</keyword>
<comment type="function">
    <text evidence="10">Acts as a component of the essential kinetochore-associated NDC80 complex, which is required for chromosome segregation and spindle checkpoint activity.</text>
</comment>
<dbReference type="PANTHER" id="PTHR10643">
    <property type="entry name" value="KINETOCHORE PROTEIN NDC80"/>
    <property type="match status" value="1"/>
</dbReference>
<evidence type="ECO:0000256" key="9">
    <source>
        <dbReference type="ARBA" id="ARBA00023328"/>
    </source>
</evidence>
<dbReference type="GO" id="GO:0005634">
    <property type="term" value="C:nucleus"/>
    <property type="evidence" value="ECO:0007669"/>
    <property type="project" value="UniProtKB-SubCell"/>
</dbReference>
<gene>
    <name evidence="14" type="primary">Dana\GF22373</name>
    <name evidence="14" type="synonym">dana_GLEANR_6344</name>
    <name evidence="14" type="ORF">GF22373</name>
</gene>
<dbReference type="GeneID" id="6505035"/>
<sequence length="669" mass="77239">MSHHLPRRNSEFREYAAEDPGVTDKRQTRSKWTLATPTPNLTTAKMSKRPSQSRLPQPMNLERDRASQMGITPMRNHRGPRPTSVERPVALHSDKSWVSERAQQILEYLSNMQGALQCLGAEFFARPGGLRKMTFKQFLGILNFFFQNVWRNKVTVGSNPVEEITAALQKLHYPHQVSKSWLSTPATQHSFGHVIVLLDFLMDFAPPLDSMDSEQFPFMETAEQPSSYLHSIAEMTAMSTTHALQAVQLDEDLNALLFEKSAECNPLWNEERAEEELLLQARVCDMVISRRSDFPSRQALDTEIANLKSQISKLDEQLHQAGEEKKVQQLQKLNQEREQLNQQVLACQEEIAKQEDAKNTMLAKGKELQKEIQQLTNSEQRLRNSIANQKYTIQQVKSLQMRQADLSNESQVYERQVKDLCSRESNQQVMLSRAKKKLLDTVESFNSHVRHFSDSVAAQLVRNQKWDLLLPLQPGGKEDILVRARVLEEFSAIVQQQRQLKEKHRLELEKEINKIQLKCGSCKQEITNLVSRLRVLKQALQNVEGTYTTRREMRRQHQEQLDEEQFRLLDSLQKMQLSEQQLIVKLEVRKQRNEELLTSAEAYQDQLLTERHAYLDDYEKKLAAAQEELDEFNASIEQAAIILEAKTKLLENSKPASFKPVLEALQGFM</sequence>
<dbReference type="InterPro" id="IPR038273">
    <property type="entry name" value="Ndc80_sf"/>
</dbReference>
<dbReference type="OrthoDB" id="7459479at2759"/>
<keyword evidence="9 10" id="KW-0137">Centromere</keyword>
<keyword evidence="15" id="KW-1185">Reference proteome</keyword>
<comment type="similarity">
    <text evidence="1 10">Belongs to the NDC80/HEC1 family.</text>
</comment>
<evidence type="ECO:0000256" key="12">
    <source>
        <dbReference type="SAM" id="MobiDB-lite"/>
    </source>
</evidence>
<evidence type="ECO:0000256" key="1">
    <source>
        <dbReference type="ARBA" id="ARBA00007050"/>
    </source>
</evidence>
<dbReference type="STRING" id="7217.B3MVW4"/>
<dbReference type="Pfam" id="PF03801">
    <property type="entry name" value="Ndc80_HEC"/>
    <property type="match status" value="1"/>
</dbReference>
<keyword evidence="7 10" id="KW-0539">Nucleus</keyword>
<evidence type="ECO:0000256" key="4">
    <source>
        <dbReference type="ARBA" id="ARBA00022776"/>
    </source>
</evidence>
<evidence type="ECO:0000256" key="6">
    <source>
        <dbReference type="ARBA" id="ARBA00023054"/>
    </source>
</evidence>